<keyword evidence="2" id="KW-0328">Glycosyltransferase</keyword>
<protein>
    <recommendedName>
        <fullName evidence="12">Probable peptidoglycan glycosyltransferase FtsW</fullName>
        <ecNumber evidence="14">2.4.99.28</ecNumber>
    </recommendedName>
    <alternativeName>
        <fullName evidence="13">Cell division protein FtsW</fullName>
    </alternativeName>
    <alternativeName>
        <fullName evidence="10">Cell wall polymerase</fullName>
    </alternativeName>
    <alternativeName>
        <fullName evidence="9">Peptidoglycan polymerase</fullName>
    </alternativeName>
</protein>
<evidence type="ECO:0000256" key="10">
    <source>
        <dbReference type="ARBA" id="ARBA00033270"/>
    </source>
</evidence>
<keyword evidence="3" id="KW-0808">Transferase</keyword>
<evidence type="ECO:0000256" key="1">
    <source>
        <dbReference type="ARBA" id="ARBA00004141"/>
    </source>
</evidence>
<evidence type="ECO:0000256" key="11">
    <source>
        <dbReference type="ARBA" id="ARBA00038053"/>
    </source>
</evidence>
<keyword evidence="18" id="KW-1185">Reference proteome</keyword>
<evidence type="ECO:0000256" key="15">
    <source>
        <dbReference type="ARBA" id="ARBA00049902"/>
    </source>
</evidence>
<keyword evidence="6" id="KW-0573">Peptidoglycan synthesis</keyword>
<feature type="transmembrane region" description="Helical" evidence="16">
    <location>
        <begin position="310"/>
        <end position="331"/>
    </location>
</feature>
<keyword evidence="8 16" id="KW-0472">Membrane</keyword>
<proteinExistence type="inferred from homology"/>
<comment type="subcellular location">
    <subcellularLocation>
        <location evidence="1">Membrane</location>
        <topology evidence="1">Multi-pass membrane protein</topology>
    </subcellularLocation>
</comment>
<feature type="transmembrane region" description="Helical" evidence="16">
    <location>
        <begin position="149"/>
        <end position="168"/>
    </location>
</feature>
<dbReference type="InterPro" id="IPR001182">
    <property type="entry name" value="FtsW/RodA"/>
</dbReference>
<organism evidence="17 18">
    <name type="scientific">Hirschia litorea</name>
    <dbReference type="NCBI Taxonomy" id="1199156"/>
    <lineage>
        <taxon>Bacteria</taxon>
        <taxon>Pseudomonadati</taxon>
        <taxon>Pseudomonadota</taxon>
        <taxon>Alphaproteobacteria</taxon>
        <taxon>Hyphomonadales</taxon>
        <taxon>Hyphomonadaceae</taxon>
        <taxon>Hirschia</taxon>
    </lineage>
</organism>
<accession>A0ABW2IM72</accession>
<evidence type="ECO:0000313" key="17">
    <source>
        <dbReference type="EMBL" id="MFC7291930.1"/>
    </source>
</evidence>
<evidence type="ECO:0000256" key="14">
    <source>
        <dbReference type="ARBA" id="ARBA00044770"/>
    </source>
</evidence>
<evidence type="ECO:0000256" key="2">
    <source>
        <dbReference type="ARBA" id="ARBA00022676"/>
    </source>
</evidence>
<keyword evidence="4 16" id="KW-0812">Transmembrane</keyword>
<evidence type="ECO:0000256" key="13">
    <source>
        <dbReference type="ARBA" id="ARBA00041418"/>
    </source>
</evidence>
<feature type="transmembrane region" description="Helical" evidence="16">
    <location>
        <begin position="277"/>
        <end position="298"/>
    </location>
</feature>
<comment type="similarity">
    <text evidence="11">Belongs to the SEDS family. FtsW subfamily.</text>
</comment>
<evidence type="ECO:0000313" key="18">
    <source>
        <dbReference type="Proteomes" id="UP001596492"/>
    </source>
</evidence>
<keyword evidence="7 16" id="KW-1133">Transmembrane helix</keyword>
<evidence type="ECO:0000256" key="5">
    <source>
        <dbReference type="ARBA" id="ARBA00022960"/>
    </source>
</evidence>
<feature type="transmembrane region" description="Helical" evidence="16">
    <location>
        <begin position="343"/>
        <end position="365"/>
    </location>
</feature>
<evidence type="ECO:0000256" key="8">
    <source>
        <dbReference type="ARBA" id="ARBA00023136"/>
    </source>
</evidence>
<dbReference type="EC" id="2.4.99.28" evidence="14"/>
<name>A0ABW2IM72_9PROT</name>
<dbReference type="PANTHER" id="PTHR30474:SF2">
    <property type="entry name" value="PEPTIDOGLYCAN GLYCOSYLTRANSFERASE FTSW-RELATED"/>
    <property type="match status" value="1"/>
</dbReference>
<evidence type="ECO:0000256" key="3">
    <source>
        <dbReference type="ARBA" id="ARBA00022679"/>
    </source>
</evidence>
<dbReference type="Pfam" id="PF01098">
    <property type="entry name" value="FTSW_RODA_SPOVE"/>
    <property type="match status" value="1"/>
</dbReference>
<evidence type="ECO:0000256" key="9">
    <source>
        <dbReference type="ARBA" id="ARBA00032370"/>
    </source>
</evidence>
<feature type="transmembrane region" description="Helical" evidence="16">
    <location>
        <begin position="180"/>
        <end position="206"/>
    </location>
</feature>
<comment type="caution">
    <text evidence="17">The sequence shown here is derived from an EMBL/GenBank/DDBJ whole genome shotgun (WGS) entry which is preliminary data.</text>
</comment>
<evidence type="ECO:0000256" key="12">
    <source>
        <dbReference type="ARBA" id="ARBA00041185"/>
    </source>
</evidence>
<evidence type="ECO:0000256" key="7">
    <source>
        <dbReference type="ARBA" id="ARBA00022989"/>
    </source>
</evidence>
<comment type="catalytic activity">
    <reaction evidence="15">
        <text>[GlcNAc-(1-&gt;4)-Mur2Ac(oyl-L-Ala-gamma-D-Glu-L-Lys-D-Ala-D-Ala)](n)-di-trans,octa-cis-undecaprenyl diphosphate + beta-D-GlcNAc-(1-&gt;4)-Mur2Ac(oyl-L-Ala-gamma-D-Glu-L-Lys-D-Ala-D-Ala)-di-trans,octa-cis-undecaprenyl diphosphate = [GlcNAc-(1-&gt;4)-Mur2Ac(oyl-L-Ala-gamma-D-Glu-L-Lys-D-Ala-D-Ala)](n+1)-di-trans,octa-cis-undecaprenyl diphosphate + di-trans,octa-cis-undecaprenyl diphosphate + H(+)</text>
        <dbReference type="Rhea" id="RHEA:23708"/>
        <dbReference type="Rhea" id="RHEA-COMP:9602"/>
        <dbReference type="Rhea" id="RHEA-COMP:9603"/>
        <dbReference type="ChEBI" id="CHEBI:15378"/>
        <dbReference type="ChEBI" id="CHEBI:58405"/>
        <dbReference type="ChEBI" id="CHEBI:60033"/>
        <dbReference type="ChEBI" id="CHEBI:78435"/>
        <dbReference type="EC" id="2.4.99.28"/>
    </reaction>
</comment>
<dbReference type="PANTHER" id="PTHR30474">
    <property type="entry name" value="CELL CYCLE PROTEIN"/>
    <property type="match status" value="1"/>
</dbReference>
<evidence type="ECO:0000256" key="6">
    <source>
        <dbReference type="ARBA" id="ARBA00022984"/>
    </source>
</evidence>
<dbReference type="Proteomes" id="UP001596492">
    <property type="component" value="Unassembled WGS sequence"/>
</dbReference>
<evidence type="ECO:0000256" key="16">
    <source>
        <dbReference type="SAM" id="Phobius"/>
    </source>
</evidence>
<evidence type="ECO:0000256" key="4">
    <source>
        <dbReference type="ARBA" id="ARBA00022692"/>
    </source>
</evidence>
<feature type="transmembrane region" description="Helical" evidence="16">
    <location>
        <begin position="86"/>
        <end position="104"/>
    </location>
</feature>
<reference evidence="18" key="1">
    <citation type="journal article" date="2019" name="Int. J. Syst. Evol. Microbiol.">
        <title>The Global Catalogue of Microorganisms (GCM) 10K type strain sequencing project: providing services to taxonomists for standard genome sequencing and annotation.</title>
        <authorList>
            <consortium name="The Broad Institute Genomics Platform"/>
            <consortium name="The Broad Institute Genome Sequencing Center for Infectious Disease"/>
            <person name="Wu L."/>
            <person name="Ma J."/>
        </authorList>
    </citation>
    <scope>NUCLEOTIDE SEQUENCE [LARGE SCALE GENOMIC DNA]</scope>
    <source>
        <strain evidence="18">CCUG 51308</strain>
    </source>
</reference>
<gene>
    <name evidence="17" type="ORF">ACFQS8_09910</name>
</gene>
<dbReference type="EMBL" id="JBHTBR010000005">
    <property type="protein sequence ID" value="MFC7291930.1"/>
    <property type="molecule type" value="Genomic_DNA"/>
</dbReference>
<feature type="transmembrane region" description="Helical" evidence="16">
    <location>
        <begin position="62"/>
        <end position="79"/>
    </location>
</feature>
<keyword evidence="5" id="KW-0133">Cell shape</keyword>
<dbReference type="RefSeq" id="WP_382167169.1">
    <property type="nucleotide sequence ID" value="NZ_JBHTBR010000005.1"/>
</dbReference>
<sequence length="378" mass="41109">MTSFARSDRSLLAEWWRTVDKMMLTSLFLLMGVGLLVSLAAGPAAADRIGFSDPYYFVYRQAAFMCMSAVLLVGASILTPPWARRVAALVFVTSFLLMAYVLLFGHEAKGAQRWIRLAGMTFQPSEMVKPSLILLIGWLLAQREHFPNAPWTLVAFVLFVATLGLLLLQPDVGQSALLTAGFLVTFFVSGITLWWVLALGLGFAALGGGLFALFPHVRHRVNAFLNPSDYDTYQVDTAREALERGGLLGAGMGEGQIKHDLPDAHTDFIYSVIGEEFGLLVCLALIILFALITVRGILTASRHPDPYPRSAAAGLYALFGLQAAINISVNIALIPNKGMTLPFISYGGSSLLGSALTLGLALALTRRRPEISMRRFIP</sequence>